<sequence>MAWMEGMEALLDRDADPNATDRVQQAPLHGAARRGDARAVSLLLRNRANVNAPGWTAVLWKKSRTWC</sequence>
<dbReference type="Proteomes" id="UP000604046">
    <property type="component" value="Unassembled WGS sequence"/>
</dbReference>
<dbReference type="PANTHER" id="PTHR24171">
    <property type="entry name" value="ANKYRIN REPEAT DOMAIN-CONTAINING PROTEIN 39-RELATED"/>
    <property type="match status" value="1"/>
</dbReference>
<dbReference type="Pfam" id="PF00023">
    <property type="entry name" value="Ank"/>
    <property type="match status" value="1"/>
</dbReference>
<dbReference type="PROSITE" id="PS50088">
    <property type="entry name" value="ANK_REPEAT"/>
    <property type="match status" value="1"/>
</dbReference>
<reference evidence="4" key="1">
    <citation type="submission" date="2021-02" db="EMBL/GenBank/DDBJ databases">
        <authorList>
            <person name="Dougan E. K."/>
            <person name="Rhodes N."/>
            <person name="Thang M."/>
            <person name="Chan C."/>
        </authorList>
    </citation>
    <scope>NUCLEOTIDE SEQUENCE</scope>
</reference>
<dbReference type="AlphaFoldDB" id="A0A812PIS8"/>
<dbReference type="Gene3D" id="1.25.40.20">
    <property type="entry name" value="Ankyrin repeat-containing domain"/>
    <property type="match status" value="1"/>
</dbReference>
<dbReference type="PANTHER" id="PTHR24171:SF10">
    <property type="entry name" value="ANKYRIN REPEAT DOMAIN-CONTAINING PROTEIN 29-LIKE"/>
    <property type="match status" value="1"/>
</dbReference>
<evidence type="ECO:0000313" key="5">
    <source>
        <dbReference type="Proteomes" id="UP000604046"/>
    </source>
</evidence>
<dbReference type="InterPro" id="IPR036770">
    <property type="entry name" value="Ankyrin_rpt-contain_sf"/>
</dbReference>
<proteinExistence type="predicted"/>
<organism evidence="4 5">
    <name type="scientific">Symbiodinium natans</name>
    <dbReference type="NCBI Taxonomy" id="878477"/>
    <lineage>
        <taxon>Eukaryota</taxon>
        <taxon>Sar</taxon>
        <taxon>Alveolata</taxon>
        <taxon>Dinophyceae</taxon>
        <taxon>Suessiales</taxon>
        <taxon>Symbiodiniaceae</taxon>
        <taxon>Symbiodinium</taxon>
    </lineage>
</organism>
<accession>A0A812PIS8</accession>
<dbReference type="SUPFAM" id="SSF48403">
    <property type="entry name" value="Ankyrin repeat"/>
    <property type="match status" value="1"/>
</dbReference>
<evidence type="ECO:0000256" key="2">
    <source>
        <dbReference type="ARBA" id="ARBA00023043"/>
    </source>
</evidence>
<keyword evidence="2 3" id="KW-0040">ANK repeat</keyword>
<dbReference type="PROSITE" id="PS50297">
    <property type="entry name" value="ANK_REP_REGION"/>
    <property type="match status" value="1"/>
</dbReference>
<evidence type="ECO:0000313" key="4">
    <source>
        <dbReference type="EMBL" id="CAE7352998.1"/>
    </source>
</evidence>
<dbReference type="EMBL" id="CAJNDS010002152">
    <property type="protein sequence ID" value="CAE7352998.1"/>
    <property type="molecule type" value="Genomic_DNA"/>
</dbReference>
<dbReference type="OrthoDB" id="1577640at2759"/>
<protein>
    <submittedName>
        <fullName evidence="4">ASZ1 protein</fullName>
    </submittedName>
</protein>
<evidence type="ECO:0000256" key="1">
    <source>
        <dbReference type="ARBA" id="ARBA00022737"/>
    </source>
</evidence>
<gene>
    <name evidence="4" type="primary">ASZ1</name>
    <name evidence="4" type="ORF">SNAT2548_LOCUS18645</name>
</gene>
<evidence type="ECO:0000256" key="3">
    <source>
        <dbReference type="PROSITE-ProRule" id="PRU00023"/>
    </source>
</evidence>
<keyword evidence="5" id="KW-1185">Reference proteome</keyword>
<name>A0A812PIS8_9DINO</name>
<comment type="caution">
    <text evidence="4">The sequence shown here is derived from an EMBL/GenBank/DDBJ whole genome shotgun (WGS) entry which is preliminary data.</text>
</comment>
<keyword evidence="1" id="KW-0677">Repeat</keyword>
<dbReference type="InterPro" id="IPR002110">
    <property type="entry name" value="Ankyrin_rpt"/>
</dbReference>
<feature type="repeat" description="ANK" evidence="3">
    <location>
        <begin position="23"/>
        <end position="55"/>
    </location>
</feature>